<reference evidence="3" key="1">
    <citation type="journal article" date="2019" name="Int. J. Syst. Evol. Microbiol.">
        <title>The Global Catalogue of Microorganisms (GCM) 10K type strain sequencing project: providing services to taxonomists for standard genome sequencing and annotation.</title>
        <authorList>
            <consortium name="The Broad Institute Genomics Platform"/>
            <consortium name="The Broad Institute Genome Sequencing Center for Infectious Disease"/>
            <person name="Wu L."/>
            <person name="Ma J."/>
        </authorList>
    </citation>
    <scope>NUCLEOTIDE SEQUENCE [LARGE SCALE GENOMIC DNA]</scope>
    <source>
        <strain evidence="3">KCTC 42247</strain>
    </source>
</reference>
<keyword evidence="1" id="KW-0472">Membrane</keyword>
<feature type="transmembrane region" description="Helical" evidence="1">
    <location>
        <begin position="98"/>
        <end position="117"/>
    </location>
</feature>
<feature type="transmembrane region" description="Helical" evidence="1">
    <location>
        <begin position="12"/>
        <end position="29"/>
    </location>
</feature>
<dbReference type="Proteomes" id="UP001597418">
    <property type="component" value="Unassembled WGS sequence"/>
</dbReference>
<dbReference type="RefSeq" id="WP_066751990.1">
    <property type="nucleotide sequence ID" value="NZ_JBHUMB010000014.1"/>
</dbReference>
<dbReference type="InterPro" id="IPR024294">
    <property type="entry name" value="DUF3810"/>
</dbReference>
<evidence type="ECO:0000256" key="1">
    <source>
        <dbReference type="SAM" id="Phobius"/>
    </source>
</evidence>
<keyword evidence="3" id="KW-1185">Reference proteome</keyword>
<gene>
    <name evidence="2" type="ORF">ACFSQ6_14065</name>
</gene>
<keyword evidence="1" id="KW-1133">Transmembrane helix</keyword>
<feature type="transmembrane region" description="Helical" evidence="1">
    <location>
        <begin position="65"/>
        <end position="86"/>
    </location>
</feature>
<evidence type="ECO:0000313" key="3">
    <source>
        <dbReference type="Proteomes" id="UP001597418"/>
    </source>
</evidence>
<accession>A0ABW5UIC1</accession>
<organism evidence="2 3">
    <name type="scientific">Sphingobacterium populi</name>
    <dbReference type="NCBI Taxonomy" id="1812824"/>
    <lineage>
        <taxon>Bacteria</taxon>
        <taxon>Pseudomonadati</taxon>
        <taxon>Bacteroidota</taxon>
        <taxon>Sphingobacteriia</taxon>
        <taxon>Sphingobacteriales</taxon>
        <taxon>Sphingobacteriaceae</taxon>
        <taxon>Sphingobacterium</taxon>
    </lineage>
</organism>
<name>A0ABW5UIC1_9SPHI</name>
<keyword evidence="1" id="KW-0812">Transmembrane</keyword>
<protein>
    <submittedName>
        <fullName evidence="2">DUF3810 domain-containing protein</fullName>
    </submittedName>
</protein>
<evidence type="ECO:0000313" key="2">
    <source>
        <dbReference type="EMBL" id="MFD2744519.1"/>
    </source>
</evidence>
<proteinExistence type="predicted"/>
<dbReference type="Pfam" id="PF12725">
    <property type="entry name" value="DUF3810"/>
    <property type="match status" value="1"/>
</dbReference>
<dbReference type="EMBL" id="JBHUMB010000014">
    <property type="protein sequence ID" value="MFD2744519.1"/>
    <property type="molecule type" value="Genomic_DNA"/>
</dbReference>
<comment type="caution">
    <text evidence="2">The sequence shown here is derived from an EMBL/GenBank/DDBJ whole genome shotgun (WGS) entry which is preliminary data.</text>
</comment>
<sequence>MRSQRSNNRLYYWLIGVGVLLGIFGFFFVQDAARVEWLYSNHFYPIYSYVPTILFSWLPFSVGDLFYVAALCSLLMLCLRVVRFLILRQWQSAGRSGLQFVTMTMVLHHLFYVGWGLNYYRQPLAATYNLEVDHIPASAYEVVLDSLIRRANVLRKQVDDGAIDYDQNKEQLEHVMANDTIFDAVLRKKNIHAKYPISSHLVSYFAVNGYFNPFTHEAHINALTPWPSFPFTVVHELAHQMGIGFEDECNFIAFQILAQHPNPWYAYSAHYSAIQSLLAAMRVAQPESFKHYVALLHPQILRDMQNEREFWSKYNGTVNYISGIFYNHYLQHNNQPEGAQRYGMMNRLIVAWSKKNSY</sequence>